<feature type="non-terminal residue" evidence="1">
    <location>
        <position position="1"/>
    </location>
</feature>
<sequence>DRYLLAHQLTELLDTGVDLVDLARAPIELVYNVIATGQILYEKDRTTRMEFEARTLSMYFDQLPVLRAERRALLEETREDYDAGVERYRTALRATERMLAQTRAAQDQDK</sequence>
<dbReference type="InterPro" id="IPR052930">
    <property type="entry name" value="TA_antitoxin_MntA"/>
</dbReference>
<name>X1D460_9ZZZZ</name>
<dbReference type="PANTHER" id="PTHR43852:SF3">
    <property type="entry name" value="NUCLEOTIDYLTRANSFERASE"/>
    <property type="match status" value="1"/>
</dbReference>
<evidence type="ECO:0000313" key="1">
    <source>
        <dbReference type="EMBL" id="GAH03045.1"/>
    </source>
</evidence>
<gene>
    <name evidence="1" type="ORF">S01H4_47920</name>
</gene>
<dbReference type="EMBL" id="BART01026958">
    <property type="protein sequence ID" value="GAH03045.1"/>
    <property type="molecule type" value="Genomic_DNA"/>
</dbReference>
<accession>X1D460</accession>
<organism evidence="1">
    <name type="scientific">marine sediment metagenome</name>
    <dbReference type="NCBI Taxonomy" id="412755"/>
    <lineage>
        <taxon>unclassified sequences</taxon>
        <taxon>metagenomes</taxon>
        <taxon>ecological metagenomes</taxon>
    </lineage>
</organism>
<dbReference type="PANTHER" id="PTHR43852">
    <property type="entry name" value="NUCLEOTIDYLTRANSFERASE"/>
    <property type="match status" value="1"/>
</dbReference>
<comment type="caution">
    <text evidence="1">The sequence shown here is derived from an EMBL/GenBank/DDBJ whole genome shotgun (WGS) entry which is preliminary data.</text>
</comment>
<dbReference type="AlphaFoldDB" id="X1D460"/>
<reference evidence="1" key="1">
    <citation type="journal article" date="2014" name="Front. Microbiol.">
        <title>High frequency of phylogenetically diverse reductive dehalogenase-homologous genes in deep subseafloor sedimentary metagenomes.</title>
        <authorList>
            <person name="Kawai M."/>
            <person name="Futagami T."/>
            <person name="Toyoda A."/>
            <person name="Takaki Y."/>
            <person name="Nishi S."/>
            <person name="Hori S."/>
            <person name="Arai W."/>
            <person name="Tsubouchi T."/>
            <person name="Morono Y."/>
            <person name="Uchiyama I."/>
            <person name="Ito T."/>
            <person name="Fujiyama A."/>
            <person name="Inagaki F."/>
            <person name="Takami H."/>
        </authorList>
    </citation>
    <scope>NUCLEOTIDE SEQUENCE</scope>
    <source>
        <strain evidence="1">Expedition CK06-06</strain>
    </source>
</reference>
<proteinExistence type="predicted"/>
<protein>
    <submittedName>
        <fullName evidence="1">Uncharacterized protein</fullName>
    </submittedName>
</protein>